<evidence type="ECO:0000256" key="6">
    <source>
        <dbReference type="ARBA" id="ARBA00022475"/>
    </source>
</evidence>
<dbReference type="GO" id="GO:0005886">
    <property type="term" value="C:plasma membrane"/>
    <property type="evidence" value="ECO:0007669"/>
    <property type="project" value="UniProtKB-SubCell"/>
</dbReference>
<dbReference type="EMBL" id="CP073078">
    <property type="protein sequence ID" value="QUD88144.1"/>
    <property type="molecule type" value="Genomic_DNA"/>
</dbReference>
<dbReference type="InterPro" id="IPR036412">
    <property type="entry name" value="HAD-like_sf"/>
</dbReference>
<dbReference type="Pfam" id="PF00702">
    <property type="entry name" value="Hydrolase"/>
    <property type="match status" value="1"/>
</dbReference>
<comment type="subcellular location">
    <subcellularLocation>
        <location evidence="2">Cell inner membrane</location>
        <topology evidence="2">Multi-pass membrane protein</topology>
    </subcellularLocation>
</comment>
<keyword evidence="8" id="KW-0597">Phosphoprotein</keyword>
<keyword evidence="7" id="KW-0997">Cell inner membrane</keyword>
<evidence type="ECO:0000256" key="13">
    <source>
        <dbReference type="ARBA" id="ARBA00022967"/>
    </source>
</evidence>
<evidence type="ECO:0000256" key="11">
    <source>
        <dbReference type="ARBA" id="ARBA00022840"/>
    </source>
</evidence>
<evidence type="ECO:0000259" key="19">
    <source>
        <dbReference type="SMART" id="SM00831"/>
    </source>
</evidence>
<evidence type="ECO:0000256" key="12">
    <source>
        <dbReference type="ARBA" id="ARBA00022842"/>
    </source>
</evidence>
<evidence type="ECO:0000256" key="17">
    <source>
        <dbReference type="ARBA" id="ARBA00047295"/>
    </source>
</evidence>
<keyword evidence="15 18" id="KW-0472">Membrane</keyword>
<dbReference type="SUPFAM" id="SSF81653">
    <property type="entry name" value="Calcium ATPase, transduction domain A"/>
    <property type="match status" value="1"/>
</dbReference>
<feature type="transmembrane region" description="Helical" evidence="18">
    <location>
        <begin position="770"/>
        <end position="789"/>
    </location>
</feature>
<dbReference type="InterPro" id="IPR059000">
    <property type="entry name" value="ATPase_P-type_domA"/>
</dbReference>
<dbReference type="InterPro" id="IPR008250">
    <property type="entry name" value="ATPase_P-typ_transduc_dom_A_sf"/>
</dbReference>
<dbReference type="GO" id="GO:0016887">
    <property type="term" value="F:ATP hydrolysis activity"/>
    <property type="evidence" value="ECO:0007669"/>
    <property type="project" value="InterPro"/>
</dbReference>
<keyword evidence="10" id="KW-0547">Nucleotide-binding</keyword>
<dbReference type="Gene3D" id="2.70.150.10">
    <property type="entry name" value="Calcium-transporting ATPase, cytoplasmic transduction domain A"/>
    <property type="match status" value="1"/>
</dbReference>
<evidence type="ECO:0000256" key="1">
    <source>
        <dbReference type="ARBA" id="ARBA00003954"/>
    </source>
</evidence>
<dbReference type="InterPro" id="IPR023299">
    <property type="entry name" value="ATPase_P-typ_cyto_dom_N"/>
</dbReference>
<dbReference type="SUPFAM" id="SSF81665">
    <property type="entry name" value="Calcium ATPase, transmembrane domain M"/>
    <property type="match status" value="1"/>
</dbReference>
<dbReference type="SFLD" id="SFLDF00027">
    <property type="entry name" value="p-type_atpase"/>
    <property type="match status" value="1"/>
</dbReference>
<organism evidence="20 21">
    <name type="scientific">Phenylobacterium montanum</name>
    <dbReference type="NCBI Taxonomy" id="2823693"/>
    <lineage>
        <taxon>Bacteria</taxon>
        <taxon>Pseudomonadati</taxon>
        <taxon>Pseudomonadota</taxon>
        <taxon>Alphaproteobacteria</taxon>
        <taxon>Caulobacterales</taxon>
        <taxon>Caulobacteraceae</taxon>
        <taxon>Phenylobacterium</taxon>
    </lineage>
</organism>
<dbReference type="KEGG" id="caul:KCG34_24465"/>
<sequence>MAAAPFWTQTPEAAAQALGCGVTGLGSAEAAARLARWGPNSDARRRRAGLVLTIARRLLDPMCLLLLAAAGISAATGDNPSAVIILFILAASVTLDTVQERGATRTAEALEKSVAVKAEVRRDGAFVPLDPTLIVPGDVFRVDVGDIVPADGLILECQLCTLNEAALTGEPYGVAKAPGVTQAESPAEATNALFRGAVVQAGSATALAVGTGANTLFGAAASALDAPAETSPFERDLRQLGLLIARAAAVLVMGVLTVNVAFGRPLVESLMFSVALAVGLTPELLPMITTVTLSRGAVLMARKKVIVKRLAAIHDLGAMTVLCTDKTGTLTSARIELAGSLSPAGEPDERPAVLAAIAARLGGDKGSLDQALVAAKPDAGEGYSCRAQSPFDYQRRMGAALVEGPGGLLLVVKGAPEAVLAACVGAGGARLGPEDRQAVLAKVQELAGQGLRAIAIASRPWSGAVRPLTPDDEADLAFEGLCLFADPPKETAPAAVARLAQAGVRVVVLSGDEPLVVARLARTVGLRAERVIKGADLEQLSTEALRSLVLSTDAFGRLSPTQKVRVVRALQAAGEVVGFLGDGVNDAPAIKSAHIGLSADGATAVARAAADMILLDTDLGVVADGVEEGRRTFANILKYIRMASSSNFGNMLSMAAASLVLPFLPMLAIQILLNNLLYDVSEIGIPLDRVSAADIAAPQRWRTRDVVRFAAVMGPLSSVFDLATFALLYFALHADHAAFRTGWFIESIATQTLVVFLIRTPRRAWRDAPARALVIPTLAALTLALTIPFTPLGHWFSFASLPPMIVLAMAGIVAVYLVCAEAVKPLAMARTARVR</sequence>
<gene>
    <name evidence="20" type="primary">mgtA</name>
    <name evidence="20" type="ORF">KCG34_24465</name>
</gene>
<dbReference type="RefSeq" id="WP_211938195.1">
    <property type="nucleotide sequence ID" value="NZ_CP073078.1"/>
</dbReference>
<dbReference type="GO" id="GO:0015444">
    <property type="term" value="F:P-type magnesium transporter activity"/>
    <property type="evidence" value="ECO:0007669"/>
    <property type="project" value="UniProtKB-EC"/>
</dbReference>
<dbReference type="Gene3D" id="3.40.1110.10">
    <property type="entry name" value="Calcium-transporting ATPase, cytoplasmic domain N"/>
    <property type="match status" value="1"/>
</dbReference>
<keyword evidence="12" id="KW-0460">Magnesium</keyword>
<evidence type="ECO:0000256" key="15">
    <source>
        <dbReference type="ARBA" id="ARBA00023136"/>
    </source>
</evidence>
<dbReference type="PRINTS" id="PR01836">
    <property type="entry name" value="MGATPASE"/>
</dbReference>
<evidence type="ECO:0000256" key="3">
    <source>
        <dbReference type="ARBA" id="ARBA00008746"/>
    </source>
</evidence>
<evidence type="ECO:0000313" key="21">
    <source>
        <dbReference type="Proteomes" id="UP000676409"/>
    </source>
</evidence>
<dbReference type="InterPro" id="IPR006415">
    <property type="entry name" value="P-type_ATPase_IIIB"/>
</dbReference>
<dbReference type="InterPro" id="IPR023298">
    <property type="entry name" value="ATPase_P-typ_TM_dom_sf"/>
</dbReference>
<evidence type="ECO:0000256" key="14">
    <source>
        <dbReference type="ARBA" id="ARBA00022989"/>
    </source>
</evidence>
<dbReference type="PROSITE" id="PS00154">
    <property type="entry name" value="ATPASE_E1_E2"/>
    <property type="match status" value="1"/>
</dbReference>
<keyword evidence="11" id="KW-0067">ATP-binding</keyword>
<keyword evidence="13" id="KW-1278">Translocase</keyword>
<evidence type="ECO:0000256" key="16">
    <source>
        <dbReference type="ARBA" id="ARBA00029806"/>
    </source>
</evidence>
<keyword evidence="6" id="KW-1003">Cell membrane</keyword>
<feature type="transmembrane region" description="Helical" evidence="18">
    <location>
        <begin position="240"/>
        <end position="262"/>
    </location>
</feature>
<dbReference type="InterPro" id="IPR018303">
    <property type="entry name" value="ATPase_P-typ_P_site"/>
</dbReference>
<dbReference type="NCBIfam" id="TIGR01524">
    <property type="entry name" value="ATPase-IIIB_Mg"/>
    <property type="match status" value="1"/>
</dbReference>
<evidence type="ECO:0000256" key="10">
    <source>
        <dbReference type="ARBA" id="ARBA00022741"/>
    </source>
</evidence>
<evidence type="ECO:0000313" key="20">
    <source>
        <dbReference type="EMBL" id="QUD88144.1"/>
    </source>
</evidence>
<dbReference type="InterPro" id="IPR004014">
    <property type="entry name" value="ATPase_P-typ_cation-transptr_N"/>
</dbReference>
<dbReference type="Gene3D" id="3.40.50.1000">
    <property type="entry name" value="HAD superfamily/HAD-like"/>
    <property type="match status" value="1"/>
</dbReference>
<evidence type="ECO:0000256" key="4">
    <source>
        <dbReference type="ARBA" id="ARBA00012786"/>
    </source>
</evidence>
<dbReference type="InterPro" id="IPR006068">
    <property type="entry name" value="ATPase_P-typ_cation-transptr_C"/>
</dbReference>
<comment type="catalytic activity">
    <reaction evidence="17">
        <text>Mg(2+)(out) + ATP + H2O = Mg(2+)(in) + ADP + phosphate + H(+)</text>
        <dbReference type="Rhea" id="RHEA:10260"/>
        <dbReference type="ChEBI" id="CHEBI:15377"/>
        <dbReference type="ChEBI" id="CHEBI:15378"/>
        <dbReference type="ChEBI" id="CHEBI:18420"/>
        <dbReference type="ChEBI" id="CHEBI:30616"/>
        <dbReference type="ChEBI" id="CHEBI:43474"/>
        <dbReference type="ChEBI" id="CHEBI:456216"/>
        <dbReference type="EC" id="7.2.2.14"/>
    </reaction>
</comment>
<evidence type="ECO:0000256" key="2">
    <source>
        <dbReference type="ARBA" id="ARBA00004429"/>
    </source>
</evidence>
<evidence type="ECO:0000256" key="7">
    <source>
        <dbReference type="ARBA" id="ARBA00022519"/>
    </source>
</evidence>
<dbReference type="InterPro" id="IPR044492">
    <property type="entry name" value="P_typ_ATPase_HD_dom"/>
</dbReference>
<feature type="transmembrane region" description="Helical" evidence="18">
    <location>
        <begin position="709"/>
        <end position="731"/>
    </location>
</feature>
<evidence type="ECO:0000256" key="5">
    <source>
        <dbReference type="ARBA" id="ARBA00013555"/>
    </source>
</evidence>
<dbReference type="InterPro" id="IPR023214">
    <property type="entry name" value="HAD_sf"/>
</dbReference>
<feature type="transmembrane region" description="Helical" evidence="18">
    <location>
        <begin position="274"/>
        <end position="294"/>
    </location>
</feature>
<dbReference type="InterPro" id="IPR001757">
    <property type="entry name" value="P_typ_ATPase"/>
</dbReference>
<reference evidence="20" key="1">
    <citation type="submission" date="2021-04" db="EMBL/GenBank/DDBJ databases">
        <title>The complete genome sequence of Caulobacter sp. S6.</title>
        <authorList>
            <person name="Tang Y."/>
            <person name="Ouyang W."/>
            <person name="Liu Q."/>
            <person name="Huang B."/>
            <person name="Guo Z."/>
            <person name="Lei P."/>
        </authorList>
    </citation>
    <scope>NUCLEOTIDE SEQUENCE</scope>
    <source>
        <strain evidence="20">S6</strain>
    </source>
</reference>
<dbReference type="AlphaFoldDB" id="A0A975FZR8"/>
<dbReference type="Pfam" id="PF00689">
    <property type="entry name" value="Cation_ATPase_C"/>
    <property type="match status" value="1"/>
</dbReference>
<comment type="function">
    <text evidence="1">Mediates magnesium influx to the cytosol.</text>
</comment>
<proteinExistence type="inferred from homology"/>
<dbReference type="SFLD" id="SFLDG00002">
    <property type="entry name" value="C1.7:_P-type_atpase_like"/>
    <property type="match status" value="1"/>
</dbReference>
<dbReference type="Pfam" id="PF00690">
    <property type="entry name" value="Cation_ATPase_N"/>
    <property type="match status" value="1"/>
</dbReference>
<feature type="domain" description="Cation-transporting P-type ATPase N-terminal" evidence="19">
    <location>
        <begin position="5"/>
        <end position="78"/>
    </location>
</feature>
<feature type="transmembrane region" description="Helical" evidence="18">
    <location>
        <begin position="801"/>
        <end position="823"/>
    </location>
</feature>
<dbReference type="GO" id="GO:0005524">
    <property type="term" value="F:ATP binding"/>
    <property type="evidence" value="ECO:0007669"/>
    <property type="project" value="UniProtKB-KW"/>
</dbReference>
<dbReference type="PANTHER" id="PTHR42861">
    <property type="entry name" value="CALCIUM-TRANSPORTING ATPASE"/>
    <property type="match status" value="1"/>
</dbReference>
<dbReference type="Pfam" id="PF00122">
    <property type="entry name" value="E1-E2_ATPase"/>
    <property type="match status" value="1"/>
</dbReference>
<dbReference type="SFLD" id="SFLDS00003">
    <property type="entry name" value="Haloacid_Dehalogenase"/>
    <property type="match status" value="1"/>
</dbReference>
<comment type="similarity">
    <text evidence="3">Belongs to the cation transport ATPase (P-type) (TC 3.A.3) family. Type IIIB subfamily.</text>
</comment>
<protein>
    <recommendedName>
        <fullName evidence="5">Magnesium-transporting ATPase, P-type 1</fullName>
        <ecNumber evidence="4">7.2.2.14</ecNumber>
    </recommendedName>
    <alternativeName>
        <fullName evidence="16">Mg(2+) transport ATPase, P-type 1</fullName>
    </alternativeName>
</protein>
<dbReference type="NCBIfam" id="TIGR01494">
    <property type="entry name" value="ATPase_P-type"/>
    <property type="match status" value="2"/>
</dbReference>
<dbReference type="SUPFAM" id="SSF56784">
    <property type="entry name" value="HAD-like"/>
    <property type="match status" value="1"/>
</dbReference>
<evidence type="ECO:0000256" key="18">
    <source>
        <dbReference type="SAM" id="Phobius"/>
    </source>
</evidence>
<feature type="transmembrane region" description="Helical" evidence="18">
    <location>
        <begin position="737"/>
        <end position="758"/>
    </location>
</feature>
<name>A0A975FZR8_9CAUL</name>
<keyword evidence="9 18" id="KW-0812">Transmembrane</keyword>
<evidence type="ECO:0000256" key="8">
    <source>
        <dbReference type="ARBA" id="ARBA00022553"/>
    </source>
</evidence>
<keyword evidence="14 18" id="KW-1133">Transmembrane helix</keyword>
<keyword evidence="21" id="KW-1185">Reference proteome</keyword>
<accession>A0A975FZR8</accession>
<dbReference type="SMART" id="SM00831">
    <property type="entry name" value="Cation_ATPase_N"/>
    <property type="match status" value="1"/>
</dbReference>
<dbReference type="EC" id="7.2.2.14" evidence="4"/>
<dbReference type="Gene3D" id="1.20.1110.10">
    <property type="entry name" value="Calcium-transporting ATPase, transmembrane domain"/>
    <property type="match status" value="1"/>
</dbReference>
<dbReference type="Proteomes" id="UP000676409">
    <property type="component" value="Chromosome"/>
</dbReference>
<evidence type="ECO:0000256" key="9">
    <source>
        <dbReference type="ARBA" id="ARBA00022692"/>
    </source>
</evidence>